<accession>A0A4U6QM20</accession>
<dbReference type="Gene3D" id="3.40.140.10">
    <property type="entry name" value="Cytidine Deaminase, domain 2"/>
    <property type="match status" value="1"/>
</dbReference>
<organism evidence="1 2">
    <name type="scientific">Nakamurella flava</name>
    <dbReference type="NCBI Taxonomy" id="2576308"/>
    <lineage>
        <taxon>Bacteria</taxon>
        <taxon>Bacillati</taxon>
        <taxon>Actinomycetota</taxon>
        <taxon>Actinomycetes</taxon>
        <taxon>Nakamurellales</taxon>
        <taxon>Nakamurellaceae</taxon>
        <taxon>Nakamurella</taxon>
    </lineage>
</organism>
<comment type="caution">
    <text evidence="1">The sequence shown here is derived from an EMBL/GenBank/DDBJ whole genome shotgun (WGS) entry which is preliminary data.</text>
</comment>
<proteinExistence type="predicted"/>
<dbReference type="RefSeq" id="WP_137448673.1">
    <property type="nucleotide sequence ID" value="NZ_SZZH01000001.1"/>
</dbReference>
<dbReference type="OrthoDB" id="3392994at2"/>
<keyword evidence="2" id="KW-1185">Reference proteome</keyword>
<reference evidence="1 2" key="1">
    <citation type="submission" date="2019-05" db="EMBL/GenBank/DDBJ databases">
        <title>Nakamurella sp. N5BH11, whole genome shotgun sequence.</title>
        <authorList>
            <person name="Tuo L."/>
        </authorList>
    </citation>
    <scope>NUCLEOTIDE SEQUENCE [LARGE SCALE GENOMIC DNA]</scope>
    <source>
        <strain evidence="1 2">N5BH11</strain>
    </source>
</reference>
<evidence type="ECO:0000313" key="2">
    <source>
        <dbReference type="Proteomes" id="UP000306985"/>
    </source>
</evidence>
<sequence length="124" mass="12145">MTAQSPVSPDTPSLDPEDAKLLTLARGARGRAGAAEGAAVRDTDGRTYAAASVALPSLRLTAVQAAVATAVASAADELEAVVLVSGAPSVDDIDEASRAVARDLGAPLLILAAPDGSVVGTTAP</sequence>
<gene>
    <name evidence="1" type="ORF">FDO65_07180</name>
</gene>
<dbReference type="GO" id="GO:0003824">
    <property type="term" value="F:catalytic activity"/>
    <property type="evidence" value="ECO:0007669"/>
    <property type="project" value="InterPro"/>
</dbReference>
<protein>
    <submittedName>
        <fullName evidence="1">Cytidine deaminase</fullName>
    </submittedName>
</protein>
<name>A0A4U6QM20_9ACTN</name>
<dbReference type="Proteomes" id="UP000306985">
    <property type="component" value="Unassembled WGS sequence"/>
</dbReference>
<evidence type="ECO:0000313" key="1">
    <source>
        <dbReference type="EMBL" id="TKV61369.1"/>
    </source>
</evidence>
<dbReference type="SUPFAM" id="SSF53927">
    <property type="entry name" value="Cytidine deaminase-like"/>
    <property type="match status" value="1"/>
</dbReference>
<dbReference type="InterPro" id="IPR016193">
    <property type="entry name" value="Cytidine_deaminase-like"/>
</dbReference>
<dbReference type="AlphaFoldDB" id="A0A4U6QM20"/>
<dbReference type="EMBL" id="SZZH01000001">
    <property type="protein sequence ID" value="TKV61369.1"/>
    <property type="molecule type" value="Genomic_DNA"/>
</dbReference>